<protein>
    <submittedName>
        <fullName evidence="2">Glycerophosphocholine phosphodiesterase Gde1</fullName>
    </submittedName>
</protein>
<gene>
    <name evidence="2" type="ORF">RIB2604_01703010</name>
</gene>
<organism evidence="2 3">
    <name type="scientific">Aspergillus kawachii</name>
    <name type="common">White koji mold</name>
    <name type="synonym">Aspergillus awamori var. kawachi</name>
    <dbReference type="NCBI Taxonomy" id="1069201"/>
    <lineage>
        <taxon>Eukaryota</taxon>
        <taxon>Fungi</taxon>
        <taxon>Dikarya</taxon>
        <taxon>Ascomycota</taxon>
        <taxon>Pezizomycotina</taxon>
        <taxon>Eurotiomycetes</taxon>
        <taxon>Eurotiomycetidae</taxon>
        <taxon>Eurotiales</taxon>
        <taxon>Aspergillaceae</taxon>
        <taxon>Aspergillus</taxon>
        <taxon>Aspergillus subgen. Circumdati</taxon>
    </lineage>
</organism>
<comment type="caution">
    <text evidence="2">The sequence shown here is derived from an EMBL/GenBank/DDBJ whole genome shotgun (WGS) entry which is preliminary data.</text>
</comment>
<accession>A0A146FB61</accession>
<evidence type="ECO:0000256" key="1">
    <source>
        <dbReference type="SAM" id="MobiDB-lite"/>
    </source>
</evidence>
<reference evidence="2 3" key="1">
    <citation type="journal article" date="2016" name="DNA Res.">
        <title>Genome sequence of Aspergillus luchuensis NBRC 4314.</title>
        <authorList>
            <person name="Yamada O."/>
            <person name="Machida M."/>
            <person name="Hosoyama A."/>
            <person name="Goto M."/>
            <person name="Takahashi T."/>
            <person name="Futagami T."/>
            <person name="Yamagata Y."/>
            <person name="Takeuchi M."/>
            <person name="Kobayashi T."/>
            <person name="Koike H."/>
            <person name="Abe K."/>
            <person name="Asai K."/>
            <person name="Arita M."/>
            <person name="Fujita N."/>
            <person name="Fukuda K."/>
            <person name="Higa K."/>
            <person name="Horikawa H."/>
            <person name="Ishikawa T."/>
            <person name="Jinno K."/>
            <person name="Kato Y."/>
            <person name="Kirimura K."/>
            <person name="Mizutani O."/>
            <person name="Nakasone K."/>
            <person name="Sano M."/>
            <person name="Shiraishi Y."/>
            <person name="Tsukahara M."/>
            <person name="Gomi K."/>
        </authorList>
    </citation>
    <scope>NUCLEOTIDE SEQUENCE [LARGE SCALE GENOMIC DNA]</scope>
    <source>
        <strain evidence="2 3">RIB 2604</strain>
    </source>
</reference>
<dbReference type="AlphaFoldDB" id="A0A146FB61"/>
<reference evidence="3" key="2">
    <citation type="submission" date="2016-02" db="EMBL/GenBank/DDBJ databases">
        <title>Genome sequencing of Aspergillus luchuensis NBRC 4314.</title>
        <authorList>
            <person name="Yamada O."/>
        </authorList>
    </citation>
    <scope>NUCLEOTIDE SEQUENCE [LARGE SCALE GENOMIC DNA]</scope>
    <source>
        <strain evidence="3">RIB 2604</strain>
    </source>
</reference>
<proteinExistence type="predicted"/>
<evidence type="ECO:0000313" key="2">
    <source>
        <dbReference type="EMBL" id="GAT23165.1"/>
    </source>
</evidence>
<name>A0A146FB61_ASPKA</name>
<feature type="region of interest" description="Disordered" evidence="1">
    <location>
        <begin position="32"/>
        <end position="51"/>
    </location>
</feature>
<dbReference type="EMBL" id="BCWF01000017">
    <property type="protein sequence ID" value="GAT23165.1"/>
    <property type="molecule type" value="Genomic_DNA"/>
</dbReference>
<dbReference type="Proteomes" id="UP000075230">
    <property type="component" value="Unassembled WGS sequence"/>
</dbReference>
<sequence>MSQQESAQGTRQDRIDHVLELPKAVSCVIVLPGGHGEPPSPPGLTFSSLLQ</sequence>
<evidence type="ECO:0000313" key="3">
    <source>
        <dbReference type="Proteomes" id="UP000075230"/>
    </source>
</evidence>